<feature type="compositionally biased region" description="Pro residues" evidence="1">
    <location>
        <begin position="1"/>
        <end position="10"/>
    </location>
</feature>
<organism evidence="2 3">
    <name type="scientific">Thalassiosira oceanica</name>
    <name type="common">Marine diatom</name>
    <dbReference type="NCBI Taxonomy" id="159749"/>
    <lineage>
        <taxon>Eukaryota</taxon>
        <taxon>Sar</taxon>
        <taxon>Stramenopiles</taxon>
        <taxon>Ochrophyta</taxon>
        <taxon>Bacillariophyta</taxon>
        <taxon>Coscinodiscophyceae</taxon>
        <taxon>Thalassiosirophycidae</taxon>
        <taxon>Thalassiosirales</taxon>
        <taxon>Thalassiosiraceae</taxon>
        <taxon>Thalassiosira</taxon>
    </lineage>
</organism>
<feature type="region of interest" description="Disordered" evidence="1">
    <location>
        <begin position="108"/>
        <end position="128"/>
    </location>
</feature>
<keyword evidence="3" id="KW-1185">Reference proteome</keyword>
<feature type="region of interest" description="Disordered" evidence="1">
    <location>
        <begin position="1"/>
        <end position="40"/>
    </location>
</feature>
<sequence>MSCHPVPHPQIDPLSEGREKRGFDSSLGDSQTDDKSIDARADVHRLRTSYRTEQVKAIVRSSTIAWSRGRRKNGQWIGCVDSVLGRVLDVRPWPSRCQLDQSNYKRSLRGAVSSDENDQNLGGGKLSRSKYDSKCGQVVTAALNNLGFVEDRGASCVNECAGCFKSQHDTGKNIFTVVVFPRIEVLVSTASSGGSHDEDD</sequence>
<protein>
    <submittedName>
        <fullName evidence="2">Uncharacterized protein</fullName>
    </submittedName>
</protein>
<evidence type="ECO:0000256" key="1">
    <source>
        <dbReference type="SAM" id="MobiDB-lite"/>
    </source>
</evidence>
<feature type="non-terminal residue" evidence="2">
    <location>
        <position position="200"/>
    </location>
</feature>
<gene>
    <name evidence="2" type="ORF">THAOC_24408</name>
</gene>
<dbReference type="AlphaFoldDB" id="K0S4F6"/>
<dbReference type="EMBL" id="AGNL01033148">
    <property type="protein sequence ID" value="EJK55816.1"/>
    <property type="molecule type" value="Genomic_DNA"/>
</dbReference>
<accession>K0S4F6</accession>
<evidence type="ECO:0000313" key="2">
    <source>
        <dbReference type="EMBL" id="EJK55816.1"/>
    </source>
</evidence>
<reference evidence="2 3" key="1">
    <citation type="journal article" date="2012" name="Genome Biol.">
        <title>Genome and low-iron response of an oceanic diatom adapted to chronic iron limitation.</title>
        <authorList>
            <person name="Lommer M."/>
            <person name="Specht M."/>
            <person name="Roy A.S."/>
            <person name="Kraemer L."/>
            <person name="Andreson R."/>
            <person name="Gutowska M.A."/>
            <person name="Wolf J."/>
            <person name="Bergner S.V."/>
            <person name="Schilhabel M.B."/>
            <person name="Klostermeier U.C."/>
            <person name="Beiko R.G."/>
            <person name="Rosenstiel P."/>
            <person name="Hippler M."/>
            <person name="Laroche J."/>
        </authorList>
    </citation>
    <scope>NUCLEOTIDE SEQUENCE [LARGE SCALE GENOMIC DNA]</scope>
    <source>
        <strain evidence="2 3">CCMP1005</strain>
    </source>
</reference>
<proteinExistence type="predicted"/>
<name>K0S4F6_THAOC</name>
<dbReference type="Proteomes" id="UP000266841">
    <property type="component" value="Unassembled WGS sequence"/>
</dbReference>
<dbReference type="OrthoDB" id="496479at2759"/>
<evidence type="ECO:0000313" key="3">
    <source>
        <dbReference type="Proteomes" id="UP000266841"/>
    </source>
</evidence>
<comment type="caution">
    <text evidence="2">The sequence shown here is derived from an EMBL/GenBank/DDBJ whole genome shotgun (WGS) entry which is preliminary data.</text>
</comment>